<dbReference type="AlphaFoldDB" id="A0A4Y7SP55"/>
<feature type="compositionally biased region" description="Basic and acidic residues" evidence="1">
    <location>
        <begin position="363"/>
        <end position="374"/>
    </location>
</feature>
<feature type="region of interest" description="Disordered" evidence="1">
    <location>
        <begin position="283"/>
        <end position="311"/>
    </location>
</feature>
<feature type="transmembrane region" description="Helical" evidence="2">
    <location>
        <begin position="194"/>
        <end position="215"/>
    </location>
</feature>
<keyword evidence="2" id="KW-0812">Transmembrane</keyword>
<keyword evidence="2" id="KW-1133">Transmembrane helix</keyword>
<dbReference type="OrthoDB" id="3242409at2759"/>
<evidence type="ECO:0000256" key="2">
    <source>
        <dbReference type="SAM" id="Phobius"/>
    </source>
</evidence>
<evidence type="ECO:0000256" key="1">
    <source>
        <dbReference type="SAM" id="MobiDB-lite"/>
    </source>
</evidence>
<evidence type="ECO:0000313" key="3">
    <source>
        <dbReference type="EMBL" id="TEB23650.1"/>
    </source>
</evidence>
<dbReference type="Proteomes" id="UP000298030">
    <property type="component" value="Unassembled WGS sequence"/>
</dbReference>
<feature type="compositionally biased region" description="Basic and acidic residues" evidence="1">
    <location>
        <begin position="398"/>
        <end position="409"/>
    </location>
</feature>
<feature type="compositionally biased region" description="Basic and acidic residues" evidence="1">
    <location>
        <begin position="290"/>
        <end position="299"/>
    </location>
</feature>
<name>A0A4Y7SP55_COPMI</name>
<sequence>MAAVQYDPKLVRRYQFARNPLLRLPPHPPSELKFIWTQPKKPSTYFYFFCRYSLLANLLWLLEKAGRPEVLVGMPDLQEKGLSCNTVAKTAGGVGAFRAYWAVWGLRTHALATDMQRKVVSWVLGFIAFCIVVCLIAKEIVQSCSDPPWLTNVGITIAVLVLLFEILAFAIASWRAWSSIRQDTKFWENPRKSLNYVVFSQGLLYLTAVLLSSIVTAVCNLQIWGGFARPLNSLKLPLSCLLTARFILQLRKWEHVSSSSTIHRTAGWQDDGGMSFSRGALATGAAGEEGGGKGGKEVRTVSSEGETSTTMSFGTVGTRLARPTGNGSKLRRILGTAVKDELGGNVGPSKSDEDVGLANTPEDGGHTEVERGSEMVEMQSRQRRPVSGPGGGVGVEQRGADGGKASERV</sequence>
<organism evidence="3 4">
    <name type="scientific">Coprinellus micaceus</name>
    <name type="common">Glistening ink-cap mushroom</name>
    <name type="synonym">Coprinus micaceus</name>
    <dbReference type="NCBI Taxonomy" id="71717"/>
    <lineage>
        <taxon>Eukaryota</taxon>
        <taxon>Fungi</taxon>
        <taxon>Dikarya</taxon>
        <taxon>Basidiomycota</taxon>
        <taxon>Agaricomycotina</taxon>
        <taxon>Agaricomycetes</taxon>
        <taxon>Agaricomycetidae</taxon>
        <taxon>Agaricales</taxon>
        <taxon>Agaricineae</taxon>
        <taxon>Psathyrellaceae</taxon>
        <taxon>Coprinellus</taxon>
    </lineage>
</organism>
<gene>
    <name evidence="3" type="ORF">FA13DRAFT_1739826</name>
</gene>
<keyword evidence="2" id="KW-0472">Membrane</keyword>
<accession>A0A4Y7SP55</accession>
<keyword evidence="4" id="KW-1185">Reference proteome</keyword>
<feature type="compositionally biased region" description="Polar residues" evidence="1">
    <location>
        <begin position="300"/>
        <end position="311"/>
    </location>
</feature>
<reference evidence="3 4" key="1">
    <citation type="journal article" date="2019" name="Nat. Ecol. Evol.">
        <title>Megaphylogeny resolves global patterns of mushroom evolution.</title>
        <authorList>
            <person name="Varga T."/>
            <person name="Krizsan K."/>
            <person name="Foldi C."/>
            <person name="Dima B."/>
            <person name="Sanchez-Garcia M."/>
            <person name="Sanchez-Ramirez S."/>
            <person name="Szollosi G.J."/>
            <person name="Szarkandi J.G."/>
            <person name="Papp V."/>
            <person name="Albert L."/>
            <person name="Andreopoulos W."/>
            <person name="Angelini C."/>
            <person name="Antonin V."/>
            <person name="Barry K.W."/>
            <person name="Bougher N.L."/>
            <person name="Buchanan P."/>
            <person name="Buyck B."/>
            <person name="Bense V."/>
            <person name="Catcheside P."/>
            <person name="Chovatia M."/>
            <person name="Cooper J."/>
            <person name="Damon W."/>
            <person name="Desjardin D."/>
            <person name="Finy P."/>
            <person name="Geml J."/>
            <person name="Haridas S."/>
            <person name="Hughes K."/>
            <person name="Justo A."/>
            <person name="Karasinski D."/>
            <person name="Kautmanova I."/>
            <person name="Kiss B."/>
            <person name="Kocsube S."/>
            <person name="Kotiranta H."/>
            <person name="LaButti K.M."/>
            <person name="Lechner B.E."/>
            <person name="Liimatainen K."/>
            <person name="Lipzen A."/>
            <person name="Lukacs Z."/>
            <person name="Mihaltcheva S."/>
            <person name="Morgado L.N."/>
            <person name="Niskanen T."/>
            <person name="Noordeloos M.E."/>
            <person name="Ohm R.A."/>
            <person name="Ortiz-Santana B."/>
            <person name="Ovrebo C."/>
            <person name="Racz N."/>
            <person name="Riley R."/>
            <person name="Savchenko A."/>
            <person name="Shiryaev A."/>
            <person name="Soop K."/>
            <person name="Spirin V."/>
            <person name="Szebenyi C."/>
            <person name="Tomsovsky M."/>
            <person name="Tulloss R.E."/>
            <person name="Uehling J."/>
            <person name="Grigoriev I.V."/>
            <person name="Vagvolgyi C."/>
            <person name="Papp T."/>
            <person name="Martin F.M."/>
            <person name="Miettinen O."/>
            <person name="Hibbett D.S."/>
            <person name="Nagy L.G."/>
        </authorList>
    </citation>
    <scope>NUCLEOTIDE SEQUENCE [LARGE SCALE GENOMIC DNA]</scope>
    <source>
        <strain evidence="3 4">FP101781</strain>
    </source>
</reference>
<feature type="transmembrane region" description="Helical" evidence="2">
    <location>
        <begin position="119"/>
        <end position="141"/>
    </location>
</feature>
<protein>
    <submittedName>
        <fullName evidence="3">Uncharacterized protein</fullName>
    </submittedName>
</protein>
<comment type="caution">
    <text evidence="3">The sequence shown here is derived from an EMBL/GenBank/DDBJ whole genome shotgun (WGS) entry which is preliminary data.</text>
</comment>
<dbReference type="EMBL" id="QPFP01000075">
    <property type="protein sequence ID" value="TEB23650.1"/>
    <property type="molecule type" value="Genomic_DNA"/>
</dbReference>
<evidence type="ECO:0000313" key="4">
    <source>
        <dbReference type="Proteomes" id="UP000298030"/>
    </source>
</evidence>
<proteinExistence type="predicted"/>
<feature type="transmembrane region" description="Helical" evidence="2">
    <location>
        <begin position="153"/>
        <end position="174"/>
    </location>
</feature>
<feature type="region of interest" description="Disordered" evidence="1">
    <location>
        <begin position="340"/>
        <end position="409"/>
    </location>
</feature>